<organism evidence="2 3">
    <name type="scientific">Prevotella pallens ATCC 700821</name>
    <dbReference type="NCBI Taxonomy" id="997353"/>
    <lineage>
        <taxon>Bacteria</taxon>
        <taxon>Pseudomonadati</taxon>
        <taxon>Bacteroidota</taxon>
        <taxon>Bacteroidia</taxon>
        <taxon>Bacteroidales</taxon>
        <taxon>Prevotellaceae</taxon>
        <taxon>Prevotella</taxon>
    </lineage>
</organism>
<evidence type="ECO:0000313" key="3">
    <source>
        <dbReference type="Proteomes" id="UP000004123"/>
    </source>
</evidence>
<comment type="caution">
    <text evidence="2">The sequence shown here is derived from an EMBL/GenBank/DDBJ whole genome shotgun (WGS) entry which is preliminary data.</text>
</comment>
<feature type="compositionally biased region" description="Acidic residues" evidence="1">
    <location>
        <begin position="62"/>
        <end position="73"/>
    </location>
</feature>
<reference evidence="2 3" key="1">
    <citation type="submission" date="2011-04" db="EMBL/GenBank/DDBJ databases">
        <authorList>
            <person name="Muzny D."/>
            <person name="Qin X."/>
            <person name="Deng J."/>
            <person name="Jiang H."/>
            <person name="Liu Y."/>
            <person name="Qu J."/>
            <person name="Song X.-Z."/>
            <person name="Zhang L."/>
            <person name="Thornton R."/>
            <person name="Coyle M."/>
            <person name="Francisco L."/>
            <person name="Jackson L."/>
            <person name="Javaid M."/>
            <person name="Korchina V."/>
            <person name="Kovar C."/>
            <person name="Mata R."/>
            <person name="Mathew T."/>
            <person name="Ngo R."/>
            <person name="Nguyen L."/>
            <person name="Nguyen N."/>
            <person name="Okwuonu G."/>
            <person name="Ongeri F."/>
            <person name="Pham C."/>
            <person name="Simmons D."/>
            <person name="Wilczek-Boney K."/>
            <person name="Hale W."/>
            <person name="Jakkamsetti A."/>
            <person name="Pham P."/>
            <person name="Ruth R."/>
            <person name="San Lucas F."/>
            <person name="Warren J."/>
            <person name="Zhang J."/>
            <person name="Zhao Z."/>
            <person name="Zhou C."/>
            <person name="Zhu D."/>
            <person name="Lee S."/>
            <person name="Bess C."/>
            <person name="Blankenburg K."/>
            <person name="Forbes L."/>
            <person name="Fu Q."/>
            <person name="Gubbala S."/>
            <person name="Hirani K."/>
            <person name="Jayaseelan J.C."/>
            <person name="Lara F."/>
            <person name="Munidasa M."/>
            <person name="Palculict T."/>
            <person name="Patil S."/>
            <person name="Pu L.-L."/>
            <person name="Saada N."/>
            <person name="Tang L."/>
            <person name="Weissenberger G."/>
            <person name="Zhu Y."/>
            <person name="Hemphill L."/>
            <person name="Shang Y."/>
            <person name="Youmans B."/>
            <person name="Ayvaz T."/>
            <person name="Ross M."/>
            <person name="Santibanez J."/>
            <person name="Aqrawi P."/>
            <person name="Gross S."/>
            <person name="Joshi V."/>
            <person name="Fowler G."/>
            <person name="Nazareth L."/>
            <person name="Reid J."/>
            <person name="Worley K."/>
            <person name="Petrosino J."/>
            <person name="Highlander S."/>
            <person name="Gibbs R."/>
        </authorList>
    </citation>
    <scope>NUCLEOTIDE SEQUENCE [LARGE SCALE GENOMIC DNA]</scope>
    <source>
        <strain evidence="2 3">ATCC 700821</strain>
    </source>
</reference>
<evidence type="ECO:0000313" key="2">
    <source>
        <dbReference type="EMBL" id="EGQ21494.1"/>
    </source>
</evidence>
<protein>
    <submittedName>
        <fullName evidence="2">Uncharacterized protein</fullName>
    </submittedName>
</protein>
<dbReference type="AlphaFoldDB" id="F9DFQ6"/>
<name>F9DFQ6_9BACT</name>
<sequence length="81" mass="8948">MKTAKKLLLSKKGNIMTHKEYTTPLTNINILAIENLMITASPGVGGTYQPGDPIGAKPTTFDYDEDEGDDNDDPYCINWNK</sequence>
<gene>
    <name evidence="2" type="ORF">HMPREF9144_0496</name>
</gene>
<dbReference type="HOGENOM" id="CLU_2570968_0_0_10"/>
<proteinExistence type="predicted"/>
<dbReference type="Proteomes" id="UP000004123">
    <property type="component" value="Unassembled WGS sequence"/>
</dbReference>
<feature type="region of interest" description="Disordered" evidence="1">
    <location>
        <begin position="48"/>
        <end position="73"/>
    </location>
</feature>
<dbReference type="STRING" id="997353.HMPREF9144_0496"/>
<accession>F9DFQ6</accession>
<dbReference type="EMBL" id="AFPY01000019">
    <property type="protein sequence ID" value="EGQ21494.1"/>
    <property type="molecule type" value="Genomic_DNA"/>
</dbReference>
<evidence type="ECO:0000256" key="1">
    <source>
        <dbReference type="SAM" id="MobiDB-lite"/>
    </source>
</evidence>